<dbReference type="AlphaFoldDB" id="A0A5A7P0T4"/>
<dbReference type="OrthoDB" id="10260625at2759"/>
<organism evidence="1 2">
    <name type="scientific">Striga asiatica</name>
    <name type="common">Asiatic witchweed</name>
    <name type="synonym">Buchnera asiatica</name>
    <dbReference type="NCBI Taxonomy" id="4170"/>
    <lineage>
        <taxon>Eukaryota</taxon>
        <taxon>Viridiplantae</taxon>
        <taxon>Streptophyta</taxon>
        <taxon>Embryophyta</taxon>
        <taxon>Tracheophyta</taxon>
        <taxon>Spermatophyta</taxon>
        <taxon>Magnoliopsida</taxon>
        <taxon>eudicotyledons</taxon>
        <taxon>Gunneridae</taxon>
        <taxon>Pentapetalae</taxon>
        <taxon>asterids</taxon>
        <taxon>lamiids</taxon>
        <taxon>Lamiales</taxon>
        <taxon>Orobanchaceae</taxon>
        <taxon>Buchnereae</taxon>
        <taxon>Striga</taxon>
    </lineage>
</organism>
<keyword evidence="2" id="KW-1185">Reference proteome</keyword>
<evidence type="ECO:0000313" key="2">
    <source>
        <dbReference type="Proteomes" id="UP000325081"/>
    </source>
</evidence>
<comment type="caution">
    <text evidence="1">The sequence shown here is derived from an EMBL/GenBank/DDBJ whole genome shotgun (WGS) entry which is preliminary data.</text>
</comment>
<dbReference type="EMBL" id="BKCP01000891">
    <property type="protein sequence ID" value="GER26171.1"/>
    <property type="molecule type" value="Genomic_DNA"/>
</dbReference>
<reference evidence="2" key="1">
    <citation type="journal article" date="2019" name="Curr. Biol.">
        <title>Genome Sequence of Striga asiatica Provides Insight into the Evolution of Plant Parasitism.</title>
        <authorList>
            <person name="Yoshida S."/>
            <person name="Kim S."/>
            <person name="Wafula E.K."/>
            <person name="Tanskanen J."/>
            <person name="Kim Y.M."/>
            <person name="Honaas L."/>
            <person name="Yang Z."/>
            <person name="Spallek T."/>
            <person name="Conn C.E."/>
            <person name="Ichihashi Y."/>
            <person name="Cheong K."/>
            <person name="Cui S."/>
            <person name="Der J.P."/>
            <person name="Gundlach H."/>
            <person name="Jiao Y."/>
            <person name="Hori C."/>
            <person name="Ishida J.K."/>
            <person name="Kasahara H."/>
            <person name="Kiba T."/>
            <person name="Kim M.S."/>
            <person name="Koo N."/>
            <person name="Laohavisit A."/>
            <person name="Lee Y.H."/>
            <person name="Lumba S."/>
            <person name="McCourt P."/>
            <person name="Mortimer J.C."/>
            <person name="Mutuku J.M."/>
            <person name="Nomura T."/>
            <person name="Sasaki-Sekimoto Y."/>
            <person name="Seto Y."/>
            <person name="Wang Y."/>
            <person name="Wakatake T."/>
            <person name="Sakakibara H."/>
            <person name="Demura T."/>
            <person name="Yamaguchi S."/>
            <person name="Yoneyama K."/>
            <person name="Manabe R.I."/>
            <person name="Nelson D.C."/>
            <person name="Schulman A.H."/>
            <person name="Timko M.P."/>
            <person name="dePamphilis C.W."/>
            <person name="Choi D."/>
            <person name="Shirasu K."/>
        </authorList>
    </citation>
    <scope>NUCLEOTIDE SEQUENCE [LARGE SCALE GENOMIC DNA]</scope>
    <source>
        <strain evidence="2">cv. UVA1</strain>
    </source>
</reference>
<proteinExistence type="predicted"/>
<sequence length="183" mass="19508">MNHLKKAKDNIRQLITYYSPHNPNLSRLVGRERVFSCILALRSRLELRQVAVVVTLHFQVEDLGIAVGCGSDELRVEELENAVADGGQLGLDLRSVAFDGGDVGLVASALLLLLDGGDYPPGGTAGADDVLVGDGEEVALLDGELVAVDGTDDLLHELDHLLVALGLLGELGHVHILLAWGRH</sequence>
<gene>
    <name evidence="1" type="ORF">STAS_01809</name>
</gene>
<evidence type="ECO:0000313" key="1">
    <source>
        <dbReference type="EMBL" id="GER26171.1"/>
    </source>
</evidence>
<accession>A0A5A7P0T4</accession>
<protein>
    <submittedName>
        <fullName evidence="1">Ribonuclease HII</fullName>
    </submittedName>
</protein>
<name>A0A5A7P0T4_STRAF</name>
<dbReference type="Proteomes" id="UP000325081">
    <property type="component" value="Unassembled WGS sequence"/>
</dbReference>